<dbReference type="EMBL" id="JAKKPZ010000147">
    <property type="protein sequence ID" value="KAI1700371.1"/>
    <property type="molecule type" value="Genomic_DNA"/>
</dbReference>
<dbReference type="AlphaFoldDB" id="A0AAD4QTU5"/>
<evidence type="ECO:0000313" key="1">
    <source>
        <dbReference type="EMBL" id="KAI1700371.1"/>
    </source>
</evidence>
<evidence type="ECO:0008006" key="3">
    <source>
        <dbReference type="Google" id="ProtNLM"/>
    </source>
</evidence>
<evidence type="ECO:0000313" key="2">
    <source>
        <dbReference type="Proteomes" id="UP001201812"/>
    </source>
</evidence>
<sequence length="124" mass="14671">MSATSAPERLCMEIESSALTFLTRPQLLRLSTISNRMRCILDEDFSSKPYLLLRTLHNNPWWRINWTYFKIERFIELLAESKFVRFKTVDLSYTTLKNDTEKNLLKEISHACQGKLVFHLLEIT</sequence>
<gene>
    <name evidence="1" type="ORF">DdX_16759</name>
</gene>
<organism evidence="1 2">
    <name type="scientific">Ditylenchus destructor</name>
    <dbReference type="NCBI Taxonomy" id="166010"/>
    <lineage>
        <taxon>Eukaryota</taxon>
        <taxon>Metazoa</taxon>
        <taxon>Ecdysozoa</taxon>
        <taxon>Nematoda</taxon>
        <taxon>Chromadorea</taxon>
        <taxon>Rhabditida</taxon>
        <taxon>Tylenchina</taxon>
        <taxon>Tylenchomorpha</taxon>
        <taxon>Sphaerularioidea</taxon>
        <taxon>Anguinidae</taxon>
        <taxon>Anguininae</taxon>
        <taxon>Ditylenchus</taxon>
    </lineage>
</organism>
<name>A0AAD4QTU5_9BILA</name>
<keyword evidence="2" id="KW-1185">Reference proteome</keyword>
<proteinExistence type="predicted"/>
<reference evidence="1" key="1">
    <citation type="submission" date="2022-01" db="EMBL/GenBank/DDBJ databases">
        <title>Genome Sequence Resource for Two Populations of Ditylenchus destructor, the Migratory Endoparasitic Phytonematode.</title>
        <authorList>
            <person name="Zhang H."/>
            <person name="Lin R."/>
            <person name="Xie B."/>
        </authorList>
    </citation>
    <scope>NUCLEOTIDE SEQUENCE</scope>
    <source>
        <strain evidence="1">BazhouSP</strain>
    </source>
</reference>
<comment type="caution">
    <text evidence="1">The sequence shown here is derived from an EMBL/GenBank/DDBJ whole genome shotgun (WGS) entry which is preliminary data.</text>
</comment>
<accession>A0AAD4QTU5</accession>
<protein>
    <recommendedName>
        <fullName evidence="3">F-box domain-containing protein</fullName>
    </recommendedName>
</protein>
<dbReference type="Proteomes" id="UP001201812">
    <property type="component" value="Unassembled WGS sequence"/>
</dbReference>